<reference evidence="3" key="1">
    <citation type="submission" date="2022-11" db="UniProtKB">
        <authorList>
            <consortium name="WormBaseParasite"/>
        </authorList>
    </citation>
    <scope>IDENTIFICATION</scope>
</reference>
<feature type="transmembrane region" description="Helical" evidence="1">
    <location>
        <begin position="20"/>
        <end position="43"/>
    </location>
</feature>
<keyword evidence="1" id="KW-1133">Transmembrane helix</keyword>
<dbReference type="AlphaFoldDB" id="A0A915JBY0"/>
<keyword evidence="1" id="KW-0812">Transmembrane</keyword>
<evidence type="ECO:0000313" key="2">
    <source>
        <dbReference type="Proteomes" id="UP000887565"/>
    </source>
</evidence>
<accession>A0A915JBY0</accession>
<keyword evidence="2" id="KW-1185">Reference proteome</keyword>
<evidence type="ECO:0000313" key="3">
    <source>
        <dbReference type="WBParaSite" id="nRc.2.0.1.t23300-RA"/>
    </source>
</evidence>
<dbReference type="WBParaSite" id="nRc.2.0.1.t23300-RA">
    <property type="protein sequence ID" value="nRc.2.0.1.t23300-RA"/>
    <property type="gene ID" value="nRc.2.0.1.g23300"/>
</dbReference>
<organism evidence="2 3">
    <name type="scientific">Romanomermis culicivorax</name>
    <name type="common">Nematode worm</name>
    <dbReference type="NCBI Taxonomy" id="13658"/>
    <lineage>
        <taxon>Eukaryota</taxon>
        <taxon>Metazoa</taxon>
        <taxon>Ecdysozoa</taxon>
        <taxon>Nematoda</taxon>
        <taxon>Enoplea</taxon>
        <taxon>Dorylaimia</taxon>
        <taxon>Mermithida</taxon>
        <taxon>Mermithoidea</taxon>
        <taxon>Mermithidae</taxon>
        <taxon>Romanomermis</taxon>
    </lineage>
</organism>
<protein>
    <submittedName>
        <fullName evidence="3">Uncharacterized protein</fullName>
    </submittedName>
</protein>
<keyword evidence="1" id="KW-0472">Membrane</keyword>
<proteinExistence type="predicted"/>
<dbReference type="Proteomes" id="UP000887565">
    <property type="component" value="Unplaced"/>
</dbReference>
<name>A0A915JBY0_ROMCU</name>
<evidence type="ECO:0000256" key="1">
    <source>
        <dbReference type="SAM" id="Phobius"/>
    </source>
</evidence>
<sequence>MFWPSSGRQAGYGKGDYSPALPLGVGCFGLIFLALGLMASLGLPALLMDSIRNNVCILHKENANFPSWLMHSYCILVNSSKVLYRLGAAEL</sequence>